<dbReference type="Pfam" id="PF01764">
    <property type="entry name" value="Lipase_3"/>
    <property type="match status" value="1"/>
</dbReference>
<keyword evidence="2 5" id="KW-0378">Hydrolase</keyword>
<dbReference type="GO" id="GO:0008970">
    <property type="term" value="F:phospholipase A1 activity"/>
    <property type="evidence" value="ECO:0007669"/>
    <property type="project" value="UniProtKB-UniRule"/>
</dbReference>
<sequence>MAESENGSVKWRAVQGSDNWEGLLEPLDNDLREAILLYGDLTQATYDAFNSDPHSKFCGSSRYGKKDFFQKVSLATGDDEWNYEVTRFLYATSRLELPQAFMLKSLSREAWSRESNWIGYVAVATDRGKQRLGRREIVVAWRGTIRDLEWSDVFNPIPVSIAPILSQEQRHDHDHDHHWYDRVLHLVDEEEPKVMNGWFVIYTSTDPKSPFTKSSAREQFLAEIKRLVELYKDEELSITLVGHSLGAALAILSGFDIVQSGLTSVPGKPNIPVTAFVVGCPGVGNAAFKKRFEALPGLRVLRIVNLPDLIPHYPGKLLMSEHVGSHLEIDTRKSPFLKDSKNPSDWHNLQAQLHIVAGWQGPKNPLKFEGNRSVALVNKSCDFLKEECLIPASWWVEKNKGMIQDLKGMWALADPPEDDLPKPEED</sequence>
<dbReference type="FunFam" id="3.40.50.1820:FF:000065">
    <property type="entry name" value="Phospholipase A1-II 3"/>
    <property type="match status" value="1"/>
</dbReference>
<dbReference type="PANTHER" id="PTHR31828:SF10">
    <property type="entry name" value="PHOSPHOLIPASE A1-IIDELTA"/>
    <property type="match status" value="1"/>
</dbReference>
<name>A9NVK3_PICSI</name>
<keyword evidence="4 5" id="KW-0443">Lipid metabolism</keyword>
<evidence type="ECO:0000256" key="2">
    <source>
        <dbReference type="ARBA" id="ARBA00022801"/>
    </source>
</evidence>
<organism evidence="7">
    <name type="scientific">Picea sitchensis</name>
    <name type="common">Sitka spruce</name>
    <name type="synonym">Pinus sitchensis</name>
    <dbReference type="NCBI Taxonomy" id="3332"/>
    <lineage>
        <taxon>Eukaryota</taxon>
        <taxon>Viridiplantae</taxon>
        <taxon>Streptophyta</taxon>
        <taxon>Embryophyta</taxon>
        <taxon>Tracheophyta</taxon>
        <taxon>Spermatophyta</taxon>
        <taxon>Pinopsida</taxon>
        <taxon>Pinidae</taxon>
        <taxon>Conifers I</taxon>
        <taxon>Pinales</taxon>
        <taxon>Pinaceae</taxon>
        <taxon>Picea</taxon>
    </lineage>
</organism>
<dbReference type="AlphaFoldDB" id="A9NVK3"/>
<dbReference type="SUPFAM" id="SSF53474">
    <property type="entry name" value="alpha/beta-Hydrolases"/>
    <property type="match status" value="1"/>
</dbReference>
<dbReference type="GO" id="GO:0005737">
    <property type="term" value="C:cytoplasm"/>
    <property type="evidence" value="ECO:0007669"/>
    <property type="project" value="UniProtKB-ARBA"/>
</dbReference>
<dbReference type="InterPro" id="IPR002921">
    <property type="entry name" value="Fungal_lipase-type"/>
</dbReference>
<feature type="domain" description="Fungal lipase-type" evidence="6">
    <location>
        <begin position="138"/>
        <end position="316"/>
    </location>
</feature>
<dbReference type="EMBL" id="EF085357">
    <property type="protein sequence ID" value="ABK24664.1"/>
    <property type="molecule type" value="mRNA"/>
</dbReference>
<dbReference type="InterPro" id="IPR033556">
    <property type="entry name" value="PLA"/>
</dbReference>
<evidence type="ECO:0000313" key="7">
    <source>
        <dbReference type="EMBL" id="ABK24664.1"/>
    </source>
</evidence>
<evidence type="ECO:0000256" key="1">
    <source>
        <dbReference type="ARBA" id="ARBA00010701"/>
    </source>
</evidence>
<dbReference type="PANTHER" id="PTHR31828">
    <property type="entry name" value="PHOSPHOLIPASE A1-IIGAMMA"/>
    <property type="match status" value="1"/>
</dbReference>
<comment type="function">
    <text evidence="5">Acylhydrolase that catalyzes the hydrolysis of phospholipids at the sn-1 position.</text>
</comment>
<protein>
    <recommendedName>
        <fullName evidence="5">Phospholipase A1</fullName>
        <ecNumber evidence="5">3.1.1.-</ecNumber>
    </recommendedName>
</protein>
<dbReference type="EC" id="3.1.1.-" evidence="5"/>
<dbReference type="Gene3D" id="3.40.50.1820">
    <property type="entry name" value="alpha/beta hydrolase"/>
    <property type="match status" value="1"/>
</dbReference>
<dbReference type="GO" id="GO:0016042">
    <property type="term" value="P:lipid catabolic process"/>
    <property type="evidence" value="ECO:0007669"/>
    <property type="project" value="UniProtKB-UniRule"/>
</dbReference>
<keyword evidence="3 5" id="KW-0442">Lipid degradation</keyword>
<accession>A9NVK3</accession>
<evidence type="ECO:0000259" key="6">
    <source>
        <dbReference type="Pfam" id="PF01764"/>
    </source>
</evidence>
<evidence type="ECO:0000256" key="5">
    <source>
        <dbReference type="RuleBase" id="RU367093"/>
    </source>
</evidence>
<dbReference type="CDD" id="cd00519">
    <property type="entry name" value="Lipase_3"/>
    <property type="match status" value="1"/>
</dbReference>
<comment type="similarity">
    <text evidence="1 5">Belongs to the AB hydrolase superfamily. Lipase family.</text>
</comment>
<evidence type="ECO:0000256" key="4">
    <source>
        <dbReference type="ARBA" id="ARBA00023098"/>
    </source>
</evidence>
<proteinExistence type="evidence at transcript level"/>
<dbReference type="InterPro" id="IPR029058">
    <property type="entry name" value="AB_hydrolase_fold"/>
</dbReference>
<reference evidence="7" key="1">
    <citation type="journal article" date="2008" name="BMC Genomics">
        <title>A conifer genomics resource of 200,000 spruce (Picea spp.) ESTs and 6,464 high-quality, sequence-finished full-length cDNAs for Sitka spruce (Picea sitchensis).</title>
        <authorList>
            <person name="Ralph S.G."/>
            <person name="Chun H.J."/>
            <person name="Kolosova N."/>
            <person name="Cooper D."/>
            <person name="Oddy C."/>
            <person name="Ritland C.E."/>
            <person name="Kirkpatrick R."/>
            <person name="Moore R."/>
            <person name="Barber S."/>
            <person name="Holt R.A."/>
            <person name="Jones S.J."/>
            <person name="Marra M.A."/>
            <person name="Douglas C.J."/>
            <person name="Ritland K."/>
            <person name="Bohlmann J."/>
        </authorList>
    </citation>
    <scope>NUCLEOTIDE SEQUENCE</scope>
    <source>
        <tissue evidence="7">Bark</tissue>
    </source>
</reference>
<evidence type="ECO:0000256" key="3">
    <source>
        <dbReference type="ARBA" id="ARBA00022963"/>
    </source>
</evidence>